<dbReference type="InterPro" id="IPR051476">
    <property type="entry name" value="Bac_ResReg_Asp_Phosphatase"/>
</dbReference>
<comment type="caution">
    <text evidence="9">The sequence shown here is derived from an EMBL/GenBank/DDBJ whole genome shotgun (WGS) entry which is preliminary data.</text>
</comment>
<dbReference type="SUPFAM" id="SSF48452">
    <property type="entry name" value="TPR-like"/>
    <property type="match status" value="2"/>
</dbReference>
<dbReference type="SUPFAM" id="SSF46894">
    <property type="entry name" value="C-terminal effector domain of the bipartite response regulators"/>
    <property type="match status" value="1"/>
</dbReference>
<evidence type="ECO:0000256" key="6">
    <source>
        <dbReference type="PROSITE-ProRule" id="PRU00339"/>
    </source>
</evidence>
<dbReference type="Gene3D" id="1.25.40.10">
    <property type="entry name" value="Tetratricopeptide repeat domain"/>
    <property type="match status" value="2"/>
</dbReference>
<dbReference type="Proteomes" id="UP001497602">
    <property type="component" value="Unassembled WGS sequence"/>
</dbReference>
<sequence>MRKLFLILYLLFGSLVLNSQTKIDSTLIQLKTKVESANTDSLKVEALIKLCGYQRKRDYNKVIIYCNQIHRILKKATYDTRVQLAKTYGHSGIYKRRKADYVGALKDYHSAEKIYISMNDTIRLSSIYHNIGFIYRVQKEYNKSIKLFKKAITINKHNKRYKALGNNYSMMSICYKNLHKIDTAFYVINKAIKYFELDNYEEGKQQAISNRASLYSVQKKYNEALLVYLNYLDYVKSINKKRSIIKTLTNIANVYLLLEEYDKALSYANDSIEMAISEDTKQYLHDAYTIRSKIYKAMNKYDLAFKDIVKYTEINVEINSIKKARELRAIEVLHIYEKQRLKDSLSNAQEKKDLQIKSRNSQLKIQLYSSIVLIVSLLVIIVFYFGYKYYKKHHQKELPVNTEKLITDFDIDKEKTEKLRTKTIQHFETREKFTPKQTNPSKLISNYSLETILQDLKEEAFVGDKIESLKNNIKKLNEDFLNRLKTKHPQLTKTDVEVCSFIRIGLTRKEISIVRKTTLEAIKSTRFRLKKKLELSKEDKLDNYIQNL</sequence>
<evidence type="ECO:0000313" key="10">
    <source>
        <dbReference type="Proteomes" id="UP001497602"/>
    </source>
</evidence>
<accession>A0ABM9PIK0</accession>
<evidence type="ECO:0000313" key="9">
    <source>
        <dbReference type="EMBL" id="CAL2105384.1"/>
    </source>
</evidence>
<evidence type="ECO:0000256" key="4">
    <source>
        <dbReference type="ARBA" id="ARBA00022803"/>
    </source>
</evidence>
<dbReference type="EMBL" id="CAXJRC010000006">
    <property type="protein sequence ID" value="CAL2105384.1"/>
    <property type="molecule type" value="Genomic_DNA"/>
</dbReference>
<dbReference type="InterPro" id="IPR011990">
    <property type="entry name" value="TPR-like_helical_dom_sf"/>
</dbReference>
<dbReference type="PANTHER" id="PTHR46630:SF1">
    <property type="entry name" value="TETRATRICOPEPTIDE REPEAT PROTEIN 29"/>
    <property type="match status" value="1"/>
</dbReference>
<feature type="repeat" description="TPR" evidence="6">
    <location>
        <begin position="125"/>
        <end position="158"/>
    </location>
</feature>
<keyword evidence="2" id="KW-0963">Cytoplasm</keyword>
<dbReference type="PANTHER" id="PTHR46630">
    <property type="entry name" value="TETRATRICOPEPTIDE REPEAT PROTEIN 29"/>
    <property type="match status" value="1"/>
</dbReference>
<reference evidence="9 10" key="1">
    <citation type="submission" date="2024-05" db="EMBL/GenBank/DDBJ databases">
        <authorList>
            <person name="Duchaud E."/>
        </authorList>
    </citation>
    <scope>NUCLEOTIDE SEQUENCE [LARGE SCALE GENOMIC DNA]</scope>
    <source>
        <strain evidence="9">Ena-SAMPLE-TAB-13-05-2024-13:56:06:370-140305</strain>
    </source>
</reference>
<evidence type="ECO:0000256" key="8">
    <source>
        <dbReference type="SAM" id="SignalP"/>
    </source>
</evidence>
<feature type="signal peptide" evidence="8">
    <location>
        <begin position="1"/>
        <end position="19"/>
    </location>
</feature>
<dbReference type="Pfam" id="PF13181">
    <property type="entry name" value="TPR_8"/>
    <property type="match status" value="2"/>
</dbReference>
<dbReference type="InterPro" id="IPR019734">
    <property type="entry name" value="TPR_rpt"/>
</dbReference>
<dbReference type="SMART" id="SM00028">
    <property type="entry name" value="TPR"/>
    <property type="match status" value="5"/>
</dbReference>
<evidence type="ECO:0000256" key="3">
    <source>
        <dbReference type="ARBA" id="ARBA00022737"/>
    </source>
</evidence>
<name>A0ABM9PIK0_9FLAO</name>
<dbReference type="PROSITE" id="PS50005">
    <property type="entry name" value="TPR"/>
    <property type="match status" value="1"/>
</dbReference>
<keyword evidence="8" id="KW-0732">Signal</keyword>
<keyword evidence="4 6" id="KW-0802">TPR repeat</keyword>
<evidence type="ECO:0000256" key="7">
    <source>
        <dbReference type="SAM" id="Phobius"/>
    </source>
</evidence>
<dbReference type="RefSeq" id="WP_348737240.1">
    <property type="nucleotide sequence ID" value="NZ_CAXJRC010000006.1"/>
</dbReference>
<keyword evidence="7" id="KW-0472">Membrane</keyword>
<evidence type="ECO:0000256" key="1">
    <source>
        <dbReference type="ARBA" id="ARBA00004496"/>
    </source>
</evidence>
<protein>
    <submittedName>
        <fullName evidence="9">TPR_REGION domain-containing protein</fullName>
    </submittedName>
</protein>
<comment type="subcellular location">
    <subcellularLocation>
        <location evidence="1">Cytoplasm</location>
    </subcellularLocation>
</comment>
<gene>
    <name evidence="9" type="ORF">T190115A13A_150015</name>
</gene>
<keyword evidence="3" id="KW-0677">Repeat</keyword>
<keyword evidence="10" id="KW-1185">Reference proteome</keyword>
<organism evidence="9 10">
    <name type="scientific">Tenacibaculum vairaonense</name>
    <dbReference type="NCBI Taxonomy" id="3137860"/>
    <lineage>
        <taxon>Bacteria</taxon>
        <taxon>Pseudomonadati</taxon>
        <taxon>Bacteroidota</taxon>
        <taxon>Flavobacteriia</taxon>
        <taxon>Flavobacteriales</taxon>
        <taxon>Flavobacteriaceae</taxon>
        <taxon>Tenacibaculum</taxon>
    </lineage>
</organism>
<feature type="chain" id="PRO_5045198624" evidence="8">
    <location>
        <begin position="20"/>
        <end position="548"/>
    </location>
</feature>
<comment type="similarity">
    <text evidence="5">Belongs to the Rap family.</text>
</comment>
<proteinExistence type="inferred from homology"/>
<evidence type="ECO:0000256" key="2">
    <source>
        <dbReference type="ARBA" id="ARBA00022490"/>
    </source>
</evidence>
<keyword evidence="7" id="KW-0812">Transmembrane</keyword>
<keyword evidence="7" id="KW-1133">Transmembrane helix</keyword>
<evidence type="ECO:0000256" key="5">
    <source>
        <dbReference type="ARBA" id="ARBA00038253"/>
    </source>
</evidence>
<dbReference type="InterPro" id="IPR016032">
    <property type="entry name" value="Sig_transdc_resp-reg_C-effctor"/>
</dbReference>
<feature type="transmembrane region" description="Helical" evidence="7">
    <location>
        <begin position="367"/>
        <end position="387"/>
    </location>
</feature>